<dbReference type="EMBL" id="GBXM01018391">
    <property type="protein sequence ID" value="JAH90186.1"/>
    <property type="molecule type" value="Transcribed_RNA"/>
</dbReference>
<accession>A0A0E9WIP9</accession>
<protein>
    <submittedName>
        <fullName evidence="1">Uncharacterized protein</fullName>
    </submittedName>
</protein>
<reference evidence="1" key="1">
    <citation type="submission" date="2014-11" db="EMBL/GenBank/DDBJ databases">
        <authorList>
            <person name="Amaro Gonzalez C."/>
        </authorList>
    </citation>
    <scope>NUCLEOTIDE SEQUENCE</scope>
</reference>
<name>A0A0E9WIP9_ANGAN</name>
<organism evidence="1">
    <name type="scientific">Anguilla anguilla</name>
    <name type="common">European freshwater eel</name>
    <name type="synonym">Muraena anguilla</name>
    <dbReference type="NCBI Taxonomy" id="7936"/>
    <lineage>
        <taxon>Eukaryota</taxon>
        <taxon>Metazoa</taxon>
        <taxon>Chordata</taxon>
        <taxon>Craniata</taxon>
        <taxon>Vertebrata</taxon>
        <taxon>Euteleostomi</taxon>
        <taxon>Actinopterygii</taxon>
        <taxon>Neopterygii</taxon>
        <taxon>Teleostei</taxon>
        <taxon>Anguilliformes</taxon>
        <taxon>Anguillidae</taxon>
        <taxon>Anguilla</taxon>
    </lineage>
</organism>
<sequence length="69" mass="7780">MNTVTATGQLQLFGIMQSRVSAISCSHDCIHHTARPRVPYCFYETVATYISNSWIYFVILFVSNGVCTE</sequence>
<evidence type="ECO:0000313" key="1">
    <source>
        <dbReference type="EMBL" id="JAH90186.1"/>
    </source>
</evidence>
<dbReference type="AlphaFoldDB" id="A0A0E9WIP9"/>
<reference evidence="1" key="2">
    <citation type="journal article" date="2015" name="Fish Shellfish Immunol.">
        <title>Early steps in the European eel (Anguilla anguilla)-Vibrio vulnificus interaction in the gills: Role of the RtxA13 toxin.</title>
        <authorList>
            <person name="Callol A."/>
            <person name="Pajuelo D."/>
            <person name="Ebbesson L."/>
            <person name="Teles M."/>
            <person name="MacKenzie S."/>
            <person name="Amaro C."/>
        </authorList>
    </citation>
    <scope>NUCLEOTIDE SEQUENCE</scope>
</reference>
<proteinExistence type="predicted"/>